<sequence>MASAKPKASPKAGAKKKPVAPRPAGPGAIAAGGGIAGALAKSESASTGTRTPVEEVESFSARGIDGALELMDVVTAKGDKESRSQAAAGLEKHPERRFKAAFAAYEERELPKLKEDHPGLRKNQYNELLYKNFKKSPDNPFNQASVAFDASKEEKLEVLKQKQEEVEERLRDRLRLDDA</sequence>
<feature type="domain" description="Coiled-coil" evidence="5">
    <location>
        <begin position="54"/>
        <end position="143"/>
    </location>
</feature>
<dbReference type="InterPro" id="IPR010422">
    <property type="entry name" value="Ccdc124/Oxs1"/>
</dbReference>
<dbReference type="PANTHER" id="PTHR21680">
    <property type="entry name" value="COILED-COIL DOMAIN-CONTAINING PROTEIN 124"/>
    <property type="match status" value="1"/>
</dbReference>
<evidence type="ECO:0000256" key="4">
    <source>
        <dbReference type="SAM" id="MobiDB-lite"/>
    </source>
</evidence>
<evidence type="ECO:0000256" key="3">
    <source>
        <dbReference type="SAM" id="Coils"/>
    </source>
</evidence>
<evidence type="ECO:0000313" key="7">
    <source>
        <dbReference type="Proteomes" id="UP000053477"/>
    </source>
</evidence>
<feature type="coiled-coil region" evidence="3">
    <location>
        <begin position="149"/>
        <end position="176"/>
    </location>
</feature>
<dbReference type="GO" id="GO:0003713">
    <property type="term" value="F:transcription coactivator activity"/>
    <property type="evidence" value="ECO:0007669"/>
    <property type="project" value="TreeGrafter"/>
</dbReference>
<name>A0A0H2RIB1_9AGAM</name>
<dbReference type="AlphaFoldDB" id="A0A0H2RIB1"/>
<accession>A0A0H2RIB1</accession>
<dbReference type="InterPro" id="IPR054414">
    <property type="entry name" value="Ccdc124/Oxs1_C"/>
</dbReference>
<reference evidence="6 7" key="1">
    <citation type="submission" date="2015-04" db="EMBL/GenBank/DDBJ databases">
        <title>Complete genome sequence of Schizopora paradoxa KUC8140, a cosmopolitan wood degrader in East Asia.</title>
        <authorList>
            <consortium name="DOE Joint Genome Institute"/>
            <person name="Min B."/>
            <person name="Park H."/>
            <person name="Jang Y."/>
            <person name="Kim J.-J."/>
            <person name="Kim K.H."/>
            <person name="Pangilinan J."/>
            <person name="Lipzen A."/>
            <person name="Riley R."/>
            <person name="Grigoriev I.V."/>
            <person name="Spatafora J.W."/>
            <person name="Choi I.-G."/>
        </authorList>
    </citation>
    <scope>NUCLEOTIDE SEQUENCE [LARGE SCALE GENOMIC DNA]</scope>
    <source>
        <strain evidence="6 7">KUC8140</strain>
    </source>
</reference>
<dbReference type="GO" id="GO:0005634">
    <property type="term" value="C:nucleus"/>
    <property type="evidence" value="ECO:0007669"/>
    <property type="project" value="TreeGrafter"/>
</dbReference>
<comment type="similarity">
    <text evidence="1">Belongs to the CCDC124 family.</text>
</comment>
<keyword evidence="2 3" id="KW-0175">Coiled coil</keyword>
<gene>
    <name evidence="6" type="ORF">SCHPADRAFT_830664</name>
</gene>
<dbReference type="STRING" id="27342.A0A0H2RIB1"/>
<dbReference type="EMBL" id="KQ085994">
    <property type="protein sequence ID" value="KLO11705.1"/>
    <property type="molecule type" value="Genomic_DNA"/>
</dbReference>
<proteinExistence type="inferred from homology"/>
<evidence type="ECO:0000256" key="2">
    <source>
        <dbReference type="ARBA" id="ARBA00023054"/>
    </source>
</evidence>
<feature type="region of interest" description="Disordered" evidence="4">
    <location>
        <begin position="1"/>
        <end position="32"/>
    </location>
</feature>
<organism evidence="6 7">
    <name type="scientific">Schizopora paradoxa</name>
    <dbReference type="NCBI Taxonomy" id="27342"/>
    <lineage>
        <taxon>Eukaryota</taxon>
        <taxon>Fungi</taxon>
        <taxon>Dikarya</taxon>
        <taxon>Basidiomycota</taxon>
        <taxon>Agaricomycotina</taxon>
        <taxon>Agaricomycetes</taxon>
        <taxon>Hymenochaetales</taxon>
        <taxon>Schizoporaceae</taxon>
        <taxon>Schizopora</taxon>
    </lineage>
</organism>
<dbReference type="Proteomes" id="UP000053477">
    <property type="component" value="Unassembled WGS sequence"/>
</dbReference>
<dbReference type="Pfam" id="PF06244">
    <property type="entry name" value="Ccdc124"/>
    <property type="match status" value="1"/>
</dbReference>
<dbReference type="PANTHER" id="PTHR21680:SF0">
    <property type="entry name" value="COILED-COIL DOMAIN-CONTAINING PROTEIN 124"/>
    <property type="match status" value="1"/>
</dbReference>
<dbReference type="InParanoid" id="A0A0H2RIB1"/>
<keyword evidence="7" id="KW-1185">Reference proteome</keyword>
<dbReference type="OrthoDB" id="76412at2759"/>
<feature type="region of interest" description="Disordered" evidence="4">
    <location>
        <begin position="39"/>
        <end position="58"/>
    </location>
</feature>
<evidence type="ECO:0000256" key="1">
    <source>
        <dbReference type="ARBA" id="ARBA00008296"/>
    </source>
</evidence>
<evidence type="ECO:0000259" key="5">
    <source>
        <dbReference type="Pfam" id="PF06244"/>
    </source>
</evidence>
<dbReference type="FunCoup" id="A0A0H2RIB1">
    <property type="interactions" value="212"/>
</dbReference>
<protein>
    <submittedName>
        <fullName evidence="6">DUF1014-domain-containing protein</fullName>
    </submittedName>
</protein>
<evidence type="ECO:0000313" key="6">
    <source>
        <dbReference type="EMBL" id="KLO11705.1"/>
    </source>
</evidence>
<dbReference type="GO" id="GO:0006366">
    <property type="term" value="P:transcription by RNA polymerase II"/>
    <property type="evidence" value="ECO:0007669"/>
    <property type="project" value="TreeGrafter"/>
</dbReference>
<feature type="compositionally biased region" description="Low complexity" evidence="4">
    <location>
        <begin position="1"/>
        <end position="12"/>
    </location>
</feature>